<comment type="caution">
    <text evidence="2">The sequence shown here is derived from an EMBL/GenBank/DDBJ whole genome shotgun (WGS) entry which is preliminary data.</text>
</comment>
<feature type="compositionally biased region" description="Basic and acidic residues" evidence="1">
    <location>
        <begin position="50"/>
        <end position="68"/>
    </location>
</feature>
<name>A0A5B7JU42_PORTR</name>
<evidence type="ECO:0000313" key="2">
    <source>
        <dbReference type="EMBL" id="MPC95854.1"/>
    </source>
</evidence>
<keyword evidence="3" id="KW-1185">Reference proteome</keyword>
<protein>
    <submittedName>
        <fullName evidence="2">Uncharacterized protein</fullName>
    </submittedName>
</protein>
<reference evidence="2 3" key="1">
    <citation type="submission" date="2019-05" db="EMBL/GenBank/DDBJ databases">
        <title>Another draft genome of Portunus trituberculatus and its Hox gene families provides insights of decapod evolution.</title>
        <authorList>
            <person name="Jeong J.-H."/>
            <person name="Song I."/>
            <person name="Kim S."/>
            <person name="Choi T."/>
            <person name="Kim D."/>
            <person name="Ryu S."/>
            <person name="Kim W."/>
        </authorList>
    </citation>
    <scope>NUCLEOTIDE SEQUENCE [LARGE SCALE GENOMIC DNA]</scope>
    <source>
        <tissue evidence="2">Muscle</tissue>
    </source>
</reference>
<feature type="compositionally biased region" description="Low complexity" evidence="1">
    <location>
        <begin position="30"/>
        <end position="45"/>
    </location>
</feature>
<feature type="region of interest" description="Disordered" evidence="1">
    <location>
        <begin position="30"/>
        <end position="68"/>
    </location>
</feature>
<dbReference type="AlphaFoldDB" id="A0A5B7JU42"/>
<sequence length="68" mass="7249">MRILYLAEQDQSLVPGRGLDGSFLPGWAGRGTTASGGTSCSGSSSHQRHVFADRSELPRDGRVKTQTT</sequence>
<organism evidence="2 3">
    <name type="scientific">Portunus trituberculatus</name>
    <name type="common">Swimming crab</name>
    <name type="synonym">Neptunus trituberculatus</name>
    <dbReference type="NCBI Taxonomy" id="210409"/>
    <lineage>
        <taxon>Eukaryota</taxon>
        <taxon>Metazoa</taxon>
        <taxon>Ecdysozoa</taxon>
        <taxon>Arthropoda</taxon>
        <taxon>Crustacea</taxon>
        <taxon>Multicrustacea</taxon>
        <taxon>Malacostraca</taxon>
        <taxon>Eumalacostraca</taxon>
        <taxon>Eucarida</taxon>
        <taxon>Decapoda</taxon>
        <taxon>Pleocyemata</taxon>
        <taxon>Brachyura</taxon>
        <taxon>Eubrachyura</taxon>
        <taxon>Portunoidea</taxon>
        <taxon>Portunidae</taxon>
        <taxon>Portuninae</taxon>
        <taxon>Portunus</taxon>
    </lineage>
</organism>
<dbReference type="EMBL" id="VSRR010103782">
    <property type="protein sequence ID" value="MPC95854.1"/>
    <property type="molecule type" value="Genomic_DNA"/>
</dbReference>
<accession>A0A5B7JU42</accession>
<gene>
    <name evidence="2" type="ORF">E2C01_091083</name>
</gene>
<evidence type="ECO:0000256" key="1">
    <source>
        <dbReference type="SAM" id="MobiDB-lite"/>
    </source>
</evidence>
<evidence type="ECO:0000313" key="3">
    <source>
        <dbReference type="Proteomes" id="UP000324222"/>
    </source>
</evidence>
<dbReference type="Proteomes" id="UP000324222">
    <property type="component" value="Unassembled WGS sequence"/>
</dbReference>
<proteinExistence type="predicted"/>